<keyword evidence="5 8" id="KW-1133">Transmembrane helix</keyword>
<protein>
    <recommendedName>
        <fullName evidence="9">Phospholipid/glycerol acyltransferase domain-containing protein</fullName>
    </recommendedName>
</protein>
<dbReference type="InterPro" id="IPR002123">
    <property type="entry name" value="Plipid/glycerol_acylTrfase"/>
</dbReference>
<feature type="transmembrane region" description="Helical" evidence="8">
    <location>
        <begin position="6"/>
        <end position="23"/>
    </location>
</feature>
<evidence type="ECO:0000313" key="11">
    <source>
        <dbReference type="Proteomes" id="UP001372338"/>
    </source>
</evidence>
<evidence type="ECO:0000256" key="8">
    <source>
        <dbReference type="SAM" id="Phobius"/>
    </source>
</evidence>
<keyword evidence="4 8" id="KW-0812">Transmembrane</keyword>
<dbReference type="PANTHER" id="PTHR15486:SF62">
    <property type="entry name" value="GLYCEROL-3-PHOSPHATE ACYLTRANSFERASE 2-RELATED"/>
    <property type="match status" value="1"/>
</dbReference>
<comment type="subcellular location">
    <subcellularLocation>
        <location evidence="1">Membrane</location>
        <topology evidence="1">Multi-pass membrane protein</topology>
    </subcellularLocation>
</comment>
<feature type="domain" description="Phospholipid/glycerol acyltransferase" evidence="9">
    <location>
        <begin position="342"/>
        <end position="443"/>
    </location>
</feature>
<dbReference type="CDD" id="cd06551">
    <property type="entry name" value="LPLAT"/>
    <property type="match status" value="1"/>
</dbReference>
<dbReference type="PANTHER" id="PTHR15486">
    <property type="entry name" value="ANCIENT UBIQUITOUS PROTEIN"/>
    <property type="match status" value="1"/>
</dbReference>
<dbReference type="EMBL" id="JAYWIO010000006">
    <property type="protein sequence ID" value="KAK7255666.1"/>
    <property type="molecule type" value="Genomic_DNA"/>
</dbReference>
<dbReference type="GO" id="GO:0016791">
    <property type="term" value="F:phosphatase activity"/>
    <property type="evidence" value="ECO:0007669"/>
    <property type="project" value="TreeGrafter"/>
</dbReference>
<comment type="caution">
    <text evidence="10">The sequence shown here is derived from an EMBL/GenBank/DDBJ whole genome shotgun (WGS) entry which is preliminary data.</text>
</comment>
<dbReference type="Pfam" id="PF01553">
    <property type="entry name" value="Acyltransferase"/>
    <property type="match status" value="1"/>
</dbReference>
<evidence type="ECO:0000256" key="4">
    <source>
        <dbReference type="ARBA" id="ARBA00022692"/>
    </source>
</evidence>
<dbReference type="Pfam" id="PF23270">
    <property type="entry name" value="HAD_RAM2_N"/>
    <property type="match status" value="1"/>
</dbReference>
<comment type="similarity">
    <text evidence="2">Belongs to the GPAT/DAPAT family.</text>
</comment>
<sequence length="649" mass="74214">MPEIFINVFFFKSLFFFWYRLFFRPLKRLQRTSSNNIIANQVKYHKYPSLMHRSNCNDHNIIFDVEGALLKSSSMFPYFMLVAFEAGGLLRAIVLILLYPFICLVGDEMGLKIMVMICFFGIKAKNFRVGRAVLPKFFMEDVGSEIFEVVNRGGKKVGFSKLPRVMVESFLKEYLEIDFVAGRELKVLCGYYVGLMEERKKDVHALELVHEGRGGSNMIGISRFQKNMDNDFFSPCKEVYTVAEVDKKSWQKLARDKYPKSLIFHDGRLALKPTPLDAISILMWVPCGFILSIIRIIVGLSLSYYISTPLLALSGLRLTTTSMPKSTPNFLNNKGSDKPKGNLYVCNHRTLLDPLYIAFTLKRELVAVTYSLSRVSEILAPIKTVRLTRNRDEDAKMMKHLLQHGDLVVCPEGTTCREPYLLRFSPLFSEMCREITPVAIDCHVSMFYGTTAGGLKCMDPVFFLMNPFPGYSVKLLEKVFPSCAAAATTCDNDDSRFEVANQVQTQIGRGLGFECTKLTRKDKYLILAGNEGIVSSRESGSNITRFRERKFFFLNSKKYNYIKRRPPSIKVHTKGPTFYEGFAKGYKIMCYKGSLKRYYNNSSSPNTTGRIQEKNTSHETFNYIPQHPNMLYTEITPYHPQTLIAILPP</sequence>
<dbReference type="GO" id="GO:0090447">
    <property type="term" value="F:glycerol-3-phosphate 2-O-acyltransferase activity"/>
    <property type="evidence" value="ECO:0007669"/>
    <property type="project" value="TreeGrafter"/>
</dbReference>
<evidence type="ECO:0000256" key="3">
    <source>
        <dbReference type="ARBA" id="ARBA00022679"/>
    </source>
</evidence>
<organism evidence="10 11">
    <name type="scientific">Crotalaria pallida</name>
    <name type="common">Smooth rattlebox</name>
    <name type="synonym">Crotalaria striata</name>
    <dbReference type="NCBI Taxonomy" id="3830"/>
    <lineage>
        <taxon>Eukaryota</taxon>
        <taxon>Viridiplantae</taxon>
        <taxon>Streptophyta</taxon>
        <taxon>Embryophyta</taxon>
        <taxon>Tracheophyta</taxon>
        <taxon>Spermatophyta</taxon>
        <taxon>Magnoliopsida</taxon>
        <taxon>eudicotyledons</taxon>
        <taxon>Gunneridae</taxon>
        <taxon>Pentapetalae</taxon>
        <taxon>rosids</taxon>
        <taxon>fabids</taxon>
        <taxon>Fabales</taxon>
        <taxon>Fabaceae</taxon>
        <taxon>Papilionoideae</taxon>
        <taxon>50 kb inversion clade</taxon>
        <taxon>genistoids sensu lato</taxon>
        <taxon>core genistoids</taxon>
        <taxon>Crotalarieae</taxon>
        <taxon>Crotalaria</taxon>
    </lineage>
</organism>
<evidence type="ECO:0000256" key="7">
    <source>
        <dbReference type="ARBA" id="ARBA00023315"/>
    </source>
</evidence>
<dbReference type="SUPFAM" id="SSF69593">
    <property type="entry name" value="Glycerol-3-phosphate (1)-acyltransferase"/>
    <property type="match status" value="1"/>
</dbReference>
<evidence type="ECO:0000256" key="1">
    <source>
        <dbReference type="ARBA" id="ARBA00004141"/>
    </source>
</evidence>
<gene>
    <name evidence="10" type="ORF">RIF29_29083</name>
</gene>
<keyword evidence="3" id="KW-0808">Transferase</keyword>
<evidence type="ECO:0000256" key="5">
    <source>
        <dbReference type="ARBA" id="ARBA00022989"/>
    </source>
</evidence>
<dbReference type="InterPro" id="IPR056462">
    <property type="entry name" value="HAD_RAM2/GPAT1-8"/>
</dbReference>
<dbReference type="SMART" id="SM00563">
    <property type="entry name" value="PlsC"/>
    <property type="match status" value="1"/>
</dbReference>
<name>A0AAN9EE52_CROPI</name>
<keyword evidence="6 8" id="KW-0472">Membrane</keyword>
<keyword evidence="11" id="KW-1185">Reference proteome</keyword>
<evidence type="ECO:0000256" key="2">
    <source>
        <dbReference type="ARBA" id="ARBA00007937"/>
    </source>
</evidence>
<dbReference type="GO" id="GO:0016020">
    <property type="term" value="C:membrane"/>
    <property type="evidence" value="ECO:0007669"/>
    <property type="project" value="UniProtKB-SubCell"/>
</dbReference>
<dbReference type="Proteomes" id="UP001372338">
    <property type="component" value="Unassembled WGS sequence"/>
</dbReference>
<accession>A0AAN9EE52</accession>
<reference evidence="10 11" key="1">
    <citation type="submission" date="2024-01" db="EMBL/GenBank/DDBJ databases">
        <title>The genomes of 5 underutilized Papilionoideae crops provide insights into root nodulation and disease resistanc.</title>
        <authorList>
            <person name="Yuan L."/>
        </authorList>
    </citation>
    <scope>NUCLEOTIDE SEQUENCE [LARGE SCALE GENOMIC DNA]</scope>
    <source>
        <strain evidence="10">ZHUSHIDOU_FW_LH</strain>
        <tissue evidence="10">Leaf</tissue>
    </source>
</reference>
<proteinExistence type="inferred from homology"/>
<evidence type="ECO:0000256" key="6">
    <source>
        <dbReference type="ARBA" id="ARBA00023136"/>
    </source>
</evidence>
<evidence type="ECO:0000313" key="10">
    <source>
        <dbReference type="EMBL" id="KAK7255666.1"/>
    </source>
</evidence>
<dbReference type="GO" id="GO:0010143">
    <property type="term" value="P:cutin biosynthetic process"/>
    <property type="evidence" value="ECO:0007669"/>
    <property type="project" value="TreeGrafter"/>
</dbReference>
<keyword evidence="7" id="KW-0012">Acyltransferase</keyword>
<evidence type="ECO:0000259" key="9">
    <source>
        <dbReference type="SMART" id="SM00563"/>
    </source>
</evidence>
<dbReference type="AlphaFoldDB" id="A0AAN9EE52"/>